<name>A0A6I5A3B7_9BACI</name>
<proteinExistence type="predicted"/>
<dbReference type="RefSeq" id="WP_237458580.1">
    <property type="nucleotide sequence ID" value="NZ_WMEQ01000006.1"/>
</dbReference>
<dbReference type="InterPro" id="IPR036457">
    <property type="entry name" value="PPM-type-like_dom_sf"/>
</dbReference>
<evidence type="ECO:0000313" key="2">
    <source>
        <dbReference type="Proteomes" id="UP000468638"/>
    </source>
</evidence>
<comment type="caution">
    <text evidence="1">The sequence shown here is derived from an EMBL/GenBank/DDBJ whole genome shotgun (WGS) entry which is preliminary data.</text>
</comment>
<reference evidence="1 2" key="1">
    <citation type="submission" date="2019-11" db="EMBL/GenBank/DDBJ databases">
        <title>Genome sequences of 17 halophilic strains isolated from different environments.</title>
        <authorList>
            <person name="Furrow R.E."/>
        </authorList>
    </citation>
    <scope>NUCLEOTIDE SEQUENCE [LARGE SCALE GENOMIC DNA]</scope>
    <source>
        <strain evidence="1 2">22514_16_FS</strain>
    </source>
</reference>
<dbReference type="Gene3D" id="3.60.40.10">
    <property type="entry name" value="PPM-type phosphatase domain"/>
    <property type="match status" value="1"/>
</dbReference>
<organism evidence="1 2">
    <name type="scientific">Pontibacillus yanchengensis</name>
    <dbReference type="NCBI Taxonomy" id="462910"/>
    <lineage>
        <taxon>Bacteria</taxon>
        <taxon>Bacillati</taxon>
        <taxon>Bacillota</taxon>
        <taxon>Bacilli</taxon>
        <taxon>Bacillales</taxon>
        <taxon>Bacillaceae</taxon>
        <taxon>Pontibacillus</taxon>
    </lineage>
</organism>
<sequence>MKKWDEEPVPASQTGTRDLSPHPTLAPVCYYRLYLSQYVLEMRWGYMIKHYTIHYQQGVGVENEDAYVLNEEAGIFAVIDGATGIGGLPGKLSSATMKESLDTSESGTTLFQEVTRANQEVGKRNAEQNGHDHIDNVPRQDRSTCGMAAIKLYESGQMEFAHTGDCMLFIEYSNNDIRCVTYDHVSKFDSVTIASVEQTWDELLEPGENPNTWSEDRIEQALRDIREKNMPILKRNRSNINKKHGYSIIDGSKDAEQFMEHGKLYLHNATRILMLSDGLQLPDSKANGQQVWMETATYAFDHGLEKLQEKVNHLEKEDPACIRYPRLKQADDKTGVLIELIE</sequence>
<dbReference type="Proteomes" id="UP000468638">
    <property type="component" value="Unassembled WGS sequence"/>
</dbReference>
<dbReference type="AlphaFoldDB" id="A0A6I5A3B7"/>
<evidence type="ECO:0000313" key="1">
    <source>
        <dbReference type="EMBL" id="MYL33851.1"/>
    </source>
</evidence>
<gene>
    <name evidence="1" type="ORF">GLW05_09595</name>
</gene>
<dbReference type="EMBL" id="WMEQ01000006">
    <property type="protein sequence ID" value="MYL33851.1"/>
    <property type="molecule type" value="Genomic_DNA"/>
</dbReference>
<accession>A0A6I5A3B7</accession>
<protein>
    <recommendedName>
        <fullName evidence="3">PPM-type phosphatase domain-containing protein</fullName>
    </recommendedName>
</protein>
<evidence type="ECO:0008006" key="3">
    <source>
        <dbReference type="Google" id="ProtNLM"/>
    </source>
</evidence>
<dbReference type="SUPFAM" id="SSF81606">
    <property type="entry name" value="PP2C-like"/>
    <property type="match status" value="1"/>
</dbReference>